<dbReference type="EMBL" id="AHHH01000021">
    <property type="protein sequence ID" value="ESU44510.1"/>
    <property type="molecule type" value="Genomic_DNA"/>
</dbReference>
<dbReference type="AlphaFoldDB" id="V6U5G9"/>
<sequence>MDEAAHGTGSCLGTISRSYTGLAACCGSVGEPLIASCLEEVLQGIVPRVPKGQSADL</sequence>
<keyword evidence="1" id="KW-0808">Transferase</keyword>
<proteinExistence type="predicted"/>
<organism evidence="1 2">
    <name type="scientific">Giardia intestinalis</name>
    <name type="common">Giardia lamblia</name>
    <dbReference type="NCBI Taxonomy" id="5741"/>
    <lineage>
        <taxon>Eukaryota</taxon>
        <taxon>Metamonada</taxon>
        <taxon>Diplomonadida</taxon>
        <taxon>Hexamitidae</taxon>
        <taxon>Giardiinae</taxon>
        <taxon>Giardia</taxon>
    </lineage>
</organism>
<name>V6U5G9_GIAIN</name>
<dbReference type="Proteomes" id="UP000018040">
    <property type="component" value="Unassembled WGS sequence"/>
</dbReference>
<keyword evidence="1" id="KW-0418">Kinase</keyword>
<dbReference type="GO" id="GO:0004674">
    <property type="term" value="F:protein serine/threonine kinase activity"/>
    <property type="evidence" value="ECO:0007669"/>
    <property type="project" value="UniProtKB-KW"/>
</dbReference>
<evidence type="ECO:0000313" key="1">
    <source>
        <dbReference type="EMBL" id="ESU44510.1"/>
    </source>
</evidence>
<comment type="caution">
    <text evidence="1">The sequence shown here is derived from an EMBL/GenBank/DDBJ whole genome shotgun (WGS) entry which is preliminary data.</text>
</comment>
<keyword evidence="1" id="KW-0723">Serine/threonine-protein kinase</keyword>
<reference evidence="1 2" key="2">
    <citation type="journal article" date="2013" name="Genome Biol. Evol.">
        <title>Genome sequencing of Giardia lamblia genotypes A2 and B isolates (DH and GS) and comparative analysis with the genomes of genotypes A1 and E (WB and Pig).</title>
        <authorList>
            <person name="Adam R.D."/>
            <person name="Dahlstrom E.W."/>
            <person name="Martens C.A."/>
            <person name="Bruno D.P."/>
            <person name="Barbian K.D."/>
            <person name="Ricklefs S.M."/>
            <person name="Hernandez M.M."/>
            <person name="Narla N.P."/>
            <person name="Patel R.B."/>
            <person name="Porcella S.F."/>
            <person name="Nash T.E."/>
        </authorList>
    </citation>
    <scope>NUCLEOTIDE SEQUENCE [LARGE SCALE GENOMIC DNA]</scope>
    <source>
        <strain evidence="1 2">GS</strain>
    </source>
</reference>
<evidence type="ECO:0000313" key="2">
    <source>
        <dbReference type="Proteomes" id="UP000018040"/>
    </source>
</evidence>
<protein>
    <submittedName>
        <fullName evidence="1">Serine/threonine protein kinase</fullName>
    </submittedName>
</protein>
<reference evidence="2" key="1">
    <citation type="submission" date="2012-02" db="EMBL/GenBank/DDBJ databases">
        <title>Genome sequencing of Giardia lamblia Genotypes A2 and B isolates (DH and GS) and comparative analysis with the genomes of Genotypes A1 and E (WB and Pig).</title>
        <authorList>
            <person name="Adam R."/>
            <person name="Dahlstrom E."/>
            <person name="Martens C."/>
            <person name="Bruno D."/>
            <person name="Barbian K."/>
            <person name="Porcella S.F."/>
            <person name="Nash T."/>
        </authorList>
    </citation>
    <scope>NUCLEOTIDE SEQUENCE</scope>
    <source>
        <strain evidence="2">GS</strain>
    </source>
</reference>
<accession>V6U5G9</accession>
<gene>
    <name evidence="1" type="ORF">GSB_151595</name>
</gene>